<keyword evidence="3" id="KW-0067">ATP-binding</keyword>
<feature type="domain" description="AMP-binding enzyme C-terminal" evidence="7">
    <location>
        <begin position="440"/>
        <end position="518"/>
    </location>
</feature>
<dbReference type="GO" id="GO:0016874">
    <property type="term" value="F:ligase activity"/>
    <property type="evidence" value="ECO:0007669"/>
    <property type="project" value="UniProtKB-KW"/>
</dbReference>
<dbReference type="PROSITE" id="PS00455">
    <property type="entry name" value="AMP_BINDING"/>
    <property type="match status" value="1"/>
</dbReference>
<dbReference type="Proteomes" id="UP000278327">
    <property type="component" value="Unassembled WGS sequence"/>
</dbReference>
<dbReference type="Pfam" id="PF00501">
    <property type="entry name" value="AMP-binding"/>
    <property type="match status" value="1"/>
</dbReference>
<dbReference type="Gene3D" id="3.30.300.30">
    <property type="match status" value="1"/>
</dbReference>
<comment type="function">
    <text evidence="4">Catalyzes the first step in the D-alanylation of lipoteichoic acid (LTA), the activation of D-alanine and its transfer onto the D-alanyl carrier protein (Dcp) DltC. In an ATP-dependent two-step reaction, forms a high energy D-alanyl-AMP intermediate, followed by transfer of the D-alanyl residue as a thiol ester to the phosphopantheinyl prosthetic group of the Dcp. D-alanylation of LTA plays an important role in modulating the properties of the cell wall in Gram-positive bacteria, influencing the net charge of the cell wall.</text>
</comment>
<dbReference type="InterPro" id="IPR000873">
    <property type="entry name" value="AMP-dep_synth/lig_dom"/>
</dbReference>
<dbReference type="PANTHER" id="PTHR45398:SF1">
    <property type="entry name" value="ENZYME, PUTATIVE (JCVI)-RELATED"/>
    <property type="match status" value="1"/>
</dbReference>
<keyword evidence="8" id="KW-0436">Ligase</keyword>
<dbReference type="InterPro" id="IPR042099">
    <property type="entry name" value="ANL_N_sf"/>
</dbReference>
<dbReference type="Pfam" id="PF13193">
    <property type="entry name" value="AMP-binding_C"/>
    <property type="match status" value="1"/>
</dbReference>
<dbReference type="FunFam" id="3.30.300.30:FF:000012">
    <property type="entry name" value="D-alanine--D-alanyl carrier protein ligase"/>
    <property type="match status" value="1"/>
</dbReference>
<dbReference type="AlphaFoldDB" id="A0A3N0APW0"/>
<keyword evidence="1" id="KW-0963">Cytoplasm</keyword>
<keyword evidence="2" id="KW-0547">Nucleotide-binding</keyword>
<evidence type="ECO:0000256" key="2">
    <source>
        <dbReference type="ARBA" id="ARBA00022741"/>
    </source>
</evidence>
<dbReference type="InterPro" id="IPR025110">
    <property type="entry name" value="AMP-bd_C"/>
</dbReference>
<evidence type="ECO:0000256" key="3">
    <source>
        <dbReference type="ARBA" id="ARBA00022840"/>
    </source>
</evidence>
<evidence type="ECO:0000259" key="6">
    <source>
        <dbReference type="Pfam" id="PF00501"/>
    </source>
</evidence>
<dbReference type="NCBIfam" id="TIGR01733">
    <property type="entry name" value="AA-adenyl-dom"/>
    <property type="match status" value="1"/>
</dbReference>
<dbReference type="Gene3D" id="3.40.50.12780">
    <property type="entry name" value="N-terminal domain of ligase-like"/>
    <property type="match status" value="1"/>
</dbReference>
<evidence type="ECO:0000313" key="9">
    <source>
        <dbReference type="Proteomes" id="UP000278327"/>
    </source>
</evidence>
<organism evidence="8 9">
    <name type="scientific">Adlercreutzia equolifaciens subsp. celatus DSM 18785</name>
    <dbReference type="NCBI Taxonomy" id="1121021"/>
    <lineage>
        <taxon>Bacteria</taxon>
        <taxon>Bacillati</taxon>
        <taxon>Actinomycetota</taxon>
        <taxon>Coriobacteriia</taxon>
        <taxon>Eggerthellales</taxon>
        <taxon>Eggerthellaceae</taxon>
        <taxon>Adlercreutzia</taxon>
    </lineage>
</organism>
<dbReference type="EMBL" id="QICA01000018">
    <property type="protein sequence ID" value="RNL36843.1"/>
    <property type="molecule type" value="Genomic_DNA"/>
</dbReference>
<dbReference type="InterPro" id="IPR045851">
    <property type="entry name" value="AMP-bd_C_sf"/>
</dbReference>
<evidence type="ECO:0000256" key="4">
    <source>
        <dbReference type="ARBA" id="ARBA00054605"/>
    </source>
</evidence>
<evidence type="ECO:0000256" key="5">
    <source>
        <dbReference type="ARBA" id="ARBA00061336"/>
    </source>
</evidence>
<dbReference type="PANTHER" id="PTHR45398">
    <property type="match status" value="1"/>
</dbReference>
<accession>A0A3N0APW0</accession>
<keyword evidence="9" id="KW-1185">Reference proteome</keyword>
<sequence>MDDDAMTERGGTTVSRFLERLREVSAEYPEKEAFFNSRIKEDSRQRMTYAELDAWSDSLAVSFAEWSPKGKPVVVYGHKSPLMLVCFIAAAKAGLTYAPVDIAYPSDRVNDILDQIGHPLVVTLADDEFPGDVALADSVVGDAAVREAALAGRSWDSSHWIVDETPFYLLFTSGSTGRPKGVQMPSRCVDAFMDYFRALFPERPDGVSFNRVPYTFDVSLFDIIAGLSSGYTLFSLESEDEQSMRATFDALAASGLTTWISTPSFIEMCLVDPSFDQDLLPRLDNVILCGEVFRNATALKIIERFPEARVLNTYGPTETQAVTDIVVDENLAREVNPLPVGYLSDGVRALIRDPETGEELPCGEVGEIYLAGNTVSAGYYGRPDLTEAVFSEREGSDGTVKRCYKTGDKGYLDADGRLFCLGRLDFQVKLNGFRVELADVEQALVRIPEVAEAVVLPADRDGKVTHLVAHVRLAEPGMTAGFARARAIKTALKELVPDYMVPKKIVFHEEFALNVNGKIDRKALA</sequence>
<dbReference type="SUPFAM" id="SSF56801">
    <property type="entry name" value="Acetyl-CoA synthetase-like"/>
    <property type="match status" value="1"/>
</dbReference>
<evidence type="ECO:0000259" key="7">
    <source>
        <dbReference type="Pfam" id="PF13193"/>
    </source>
</evidence>
<comment type="similarity">
    <text evidence="5">Belongs to the ATP-dependent AMP-binding enzyme family. DltA subfamily.</text>
</comment>
<protein>
    <submittedName>
        <fullName evidence="8">D-alanine--poly(Phosphoribitol) ligase</fullName>
    </submittedName>
</protein>
<comment type="caution">
    <text evidence="8">The sequence shown here is derived from an EMBL/GenBank/DDBJ whole genome shotgun (WGS) entry which is preliminary data.</text>
</comment>
<name>A0A3N0APW0_9ACTN</name>
<feature type="domain" description="AMP-dependent synthetase/ligase" evidence="6">
    <location>
        <begin position="22"/>
        <end position="380"/>
    </location>
</feature>
<reference evidence="8 9" key="1">
    <citation type="journal article" date="2019" name="Microbiol. Resour. Announc.">
        <title>Draft Genome Sequences of Type Strains of Gordonibacter faecihominis, Paraeggerthella hongkongensis, Parvibacter caecicola,Slackia equolifaciens, Slackia faecicanis, and Slackia isoflavoniconvertens.</title>
        <authorList>
            <person name="Danylec N."/>
            <person name="Stoll D.A."/>
            <person name="Dotsch A."/>
            <person name="Huch M."/>
        </authorList>
    </citation>
    <scope>NUCLEOTIDE SEQUENCE [LARGE SCALE GENOMIC DNA]</scope>
    <source>
        <strain evidence="8 9">DSM 18785</strain>
    </source>
</reference>
<dbReference type="InterPro" id="IPR010071">
    <property type="entry name" value="AA_adenyl_dom"/>
</dbReference>
<evidence type="ECO:0000313" key="8">
    <source>
        <dbReference type="EMBL" id="RNL36843.1"/>
    </source>
</evidence>
<dbReference type="GO" id="GO:0005524">
    <property type="term" value="F:ATP binding"/>
    <property type="evidence" value="ECO:0007669"/>
    <property type="project" value="UniProtKB-KW"/>
</dbReference>
<dbReference type="InterPro" id="IPR020845">
    <property type="entry name" value="AMP-binding_CS"/>
</dbReference>
<gene>
    <name evidence="8" type="ORF">DMP10_09810</name>
</gene>
<proteinExistence type="inferred from homology"/>
<evidence type="ECO:0000256" key="1">
    <source>
        <dbReference type="ARBA" id="ARBA00022490"/>
    </source>
</evidence>